<sequence length="150" mass="16395">MTAVLFISAILLPLLSHCSSEISVPVISGRSYTLQLEYQNADGTNSKKAEGIKRQLFDETGGKWQYFWFCGGAKKTCGKWVDEKNKTIPSGPKVTKTSEGAVISNMQIRDAGKYARLPEDPNALTAELQQVGVYVQDGPTTAAPGKVYKY</sequence>
<keyword evidence="1" id="KW-0732">Signal</keyword>
<evidence type="ECO:0000313" key="2">
    <source>
        <dbReference type="EMBL" id="KAF1764327.1"/>
    </source>
</evidence>
<evidence type="ECO:0000313" key="3">
    <source>
        <dbReference type="Proteomes" id="UP000483820"/>
    </source>
</evidence>
<accession>A0A6A5HB02</accession>
<dbReference type="CTD" id="9803941"/>
<evidence type="ECO:0000256" key="1">
    <source>
        <dbReference type="SAM" id="SignalP"/>
    </source>
</evidence>
<organism evidence="2 3">
    <name type="scientific">Caenorhabditis remanei</name>
    <name type="common">Caenorhabditis vulgaris</name>
    <dbReference type="NCBI Taxonomy" id="31234"/>
    <lineage>
        <taxon>Eukaryota</taxon>
        <taxon>Metazoa</taxon>
        <taxon>Ecdysozoa</taxon>
        <taxon>Nematoda</taxon>
        <taxon>Chromadorea</taxon>
        <taxon>Rhabditida</taxon>
        <taxon>Rhabditina</taxon>
        <taxon>Rhabditomorpha</taxon>
        <taxon>Rhabditoidea</taxon>
        <taxon>Rhabditidae</taxon>
        <taxon>Peloderinae</taxon>
        <taxon>Caenorhabditis</taxon>
    </lineage>
</organism>
<protein>
    <submittedName>
        <fullName evidence="2">Uncharacterized protein</fullName>
    </submittedName>
</protein>
<gene>
    <name evidence="2" type="ORF">GCK72_004274</name>
</gene>
<reference evidence="2 3" key="1">
    <citation type="submission" date="2019-12" db="EMBL/GenBank/DDBJ databases">
        <title>Chromosome-level assembly of the Caenorhabditis remanei genome.</title>
        <authorList>
            <person name="Teterina A.A."/>
            <person name="Willis J.H."/>
            <person name="Phillips P.C."/>
        </authorList>
    </citation>
    <scope>NUCLEOTIDE SEQUENCE [LARGE SCALE GENOMIC DNA]</scope>
    <source>
        <strain evidence="2 3">PX506</strain>
        <tissue evidence="2">Whole organism</tissue>
    </source>
</reference>
<dbReference type="Proteomes" id="UP000483820">
    <property type="component" value="Chromosome II"/>
</dbReference>
<dbReference type="RefSeq" id="XP_003091876.2">
    <property type="nucleotide sequence ID" value="XM_003091828.2"/>
</dbReference>
<dbReference type="AlphaFoldDB" id="A0A6A5HB02"/>
<proteinExistence type="predicted"/>
<name>A0A6A5HB02_CAERE</name>
<comment type="caution">
    <text evidence="2">The sequence shown here is derived from an EMBL/GenBank/DDBJ whole genome shotgun (WGS) entry which is preliminary data.</text>
</comment>
<feature type="signal peptide" evidence="1">
    <location>
        <begin position="1"/>
        <end position="20"/>
    </location>
</feature>
<dbReference type="PANTHER" id="PTHR35182">
    <property type="entry name" value="PROTEIN CBG13762"/>
    <property type="match status" value="1"/>
</dbReference>
<dbReference type="EMBL" id="WUAV01000002">
    <property type="protein sequence ID" value="KAF1764327.1"/>
    <property type="molecule type" value="Genomic_DNA"/>
</dbReference>
<dbReference type="GeneID" id="9803941"/>
<feature type="chain" id="PRO_5025594505" evidence="1">
    <location>
        <begin position="21"/>
        <end position="150"/>
    </location>
</feature>
<dbReference type="KEGG" id="crq:GCK72_004274"/>
<dbReference type="PANTHER" id="PTHR35182:SF2">
    <property type="entry name" value="CONSERVED DOMAIN PROTEIN-RELATED"/>
    <property type="match status" value="1"/>
</dbReference>